<comment type="caution">
    <text evidence="1">The sequence shown here is derived from an EMBL/GenBank/DDBJ whole genome shotgun (WGS) entry which is preliminary data.</text>
</comment>
<dbReference type="RefSeq" id="XP_046063385.1">
    <property type="nucleotide sequence ID" value="XM_046203627.1"/>
</dbReference>
<dbReference type="Proteomes" id="UP000769157">
    <property type="component" value="Unassembled WGS sequence"/>
</dbReference>
<keyword evidence="2" id="KW-1185">Reference proteome</keyword>
<accession>A0A9P8T7M3</accession>
<evidence type="ECO:0000313" key="2">
    <source>
        <dbReference type="Proteomes" id="UP000769157"/>
    </source>
</evidence>
<name>A0A9P8T7M3_9ASCO</name>
<evidence type="ECO:0000313" key="1">
    <source>
        <dbReference type="EMBL" id="KAH3668971.1"/>
    </source>
</evidence>
<reference evidence="1" key="1">
    <citation type="journal article" date="2021" name="Open Biol.">
        <title>Shared evolutionary footprints suggest mitochondrial oxidative damage underlies multiple complex I losses in fungi.</title>
        <authorList>
            <person name="Schikora-Tamarit M.A."/>
            <person name="Marcet-Houben M."/>
            <person name="Nosek J."/>
            <person name="Gabaldon T."/>
        </authorList>
    </citation>
    <scope>NUCLEOTIDE SEQUENCE</scope>
    <source>
        <strain evidence="1">CBS6075</strain>
    </source>
</reference>
<dbReference type="GeneID" id="70234693"/>
<gene>
    <name evidence="1" type="ORF">OGAPHI_002726</name>
</gene>
<reference evidence="1" key="2">
    <citation type="submission" date="2021-01" db="EMBL/GenBank/DDBJ databases">
        <authorList>
            <person name="Schikora-Tamarit M.A."/>
        </authorList>
    </citation>
    <scope>NUCLEOTIDE SEQUENCE</scope>
    <source>
        <strain evidence="1">CBS6075</strain>
    </source>
</reference>
<sequence>MERAIEAFFSLQLFANLRSRVDCNSEGGGVAAVREVVVVGQDRVSKIGGQVVSSEQTFDIGAGLRSVLTDLHNDVDDPQSMGSHLATKKRSQVRCLRLGNGNSRFSNKVRGRLGQSAEG</sequence>
<proteinExistence type="predicted"/>
<dbReference type="EMBL" id="JAEUBE010000158">
    <property type="protein sequence ID" value="KAH3668971.1"/>
    <property type="molecule type" value="Genomic_DNA"/>
</dbReference>
<dbReference type="AlphaFoldDB" id="A0A9P8T7M3"/>
<protein>
    <submittedName>
        <fullName evidence="1">Uncharacterized protein</fullName>
    </submittedName>
</protein>
<organism evidence="1 2">
    <name type="scientific">Ogataea philodendri</name>
    <dbReference type="NCBI Taxonomy" id="1378263"/>
    <lineage>
        <taxon>Eukaryota</taxon>
        <taxon>Fungi</taxon>
        <taxon>Dikarya</taxon>
        <taxon>Ascomycota</taxon>
        <taxon>Saccharomycotina</taxon>
        <taxon>Pichiomycetes</taxon>
        <taxon>Pichiales</taxon>
        <taxon>Pichiaceae</taxon>
        <taxon>Ogataea</taxon>
    </lineage>
</organism>